<dbReference type="InterPro" id="IPR001650">
    <property type="entry name" value="Helicase_C-like"/>
</dbReference>
<dbReference type="RefSeq" id="WP_065137513.1">
    <property type="nucleotide sequence ID" value="NZ_JACKSU010000009.1"/>
</dbReference>
<dbReference type="GO" id="GO:0009378">
    <property type="term" value="F:four-way junction helicase activity"/>
    <property type="evidence" value="ECO:0007669"/>
    <property type="project" value="TreeGrafter"/>
</dbReference>
<dbReference type="EMBL" id="MAEM01000555">
    <property type="protein sequence ID" value="OBR97982.1"/>
    <property type="molecule type" value="Genomic_DNA"/>
</dbReference>
<dbReference type="Proteomes" id="UP000193928">
    <property type="component" value="Unassembled WGS sequence"/>
</dbReference>
<dbReference type="EMBL" id="LQOY01000207">
    <property type="protein sequence ID" value="ORV72928.1"/>
    <property type="molecule type" value="Genomic_DNA"/>
</dbReference>
<dbReference type="Pfam" id="PF16124">
    <property type="entry name" value="RecQ_Zn_bind"/>
    <property type="match status" value="1"/>
</dbReference>
<dbReference type="Gene3D" id="1.10.10.10">
    <property type="entry name" value="Winged helix-like DNA-binding domain superfamily/Winged helix DNA-binding domain"/>
    <property type="match status" value="1"/>
</dbReference>
<dbReference type="InterPro" id="IPR014001">
    <property type="entry name" value="Helicase_ATP-bd"/>
</dbReference>
<name>A0A1A6B6N7_MYCGO</name>
<evidence type="ECO:0000256" key="12">
    <source>
        <dbReference type="ARBA" id="ARBA00044550"/>
    </source>
</evidence>
<evidence type="ECO:0000256" key="11">
    <source>
        <dbReference type="ARBA" id="ARBA00044535"/>
    </source>
</evidence>
<protein>
    <recommendedName>
        <fullName evidence="11">ATP-dependent DNA helicase RecQ</fullName>
        <ecNumber evidence="10">5.6.2.4</ecNumber>
    </recommendedName>
    <alternativeName>
        <fullName evidence="12">DNA 3'-5' helicase RecQ</fullName>
    </alternativeName>
</protein>
<dbReference type="GO" id="GO:0005524">
    <property type="term" value="F:ATP binding"/>
    <property type="evidence" value="ECO:0007669"/>
    <property type="project" value="UniProtKB-KW"/>
</dbReference>
<evidence type="ECO:0000256" key="1">
    <source>
        <dbReference type="ARBA" id="ARBA00005446"/>
    </source>
</evidence>
<dbReference type="GO" id="GO:0005694">
    <property type="term" value="C:chromosome"/>
    <property type="evidence" value="ECO:0007669"/>
    <property type="project" value="TreeGrafter"/>
</dbReference>
<dbReference type="GO" id="GO:0016787">
    <property type="term" value="F:hydrolase activity"/>
    <property type="evidence" value="ECO:0007669"/>
    <property type="project" value="UniProtKB-KW"/>
</dbReference>
<evidence type="ECO:0000259" key="13">
    <source>
        <dbReference type="PROSITE" id="PS51192"/>
    </source>
</evidence>
<evidence type="ECO:0000256" key="7">
    <source>
        <dbReference type="ARBA" id="ARBA00023125"/>
    </source>
</evidence>
<dbReference type="InterPro" id="IPR004589">
    <property type="entry name" value="DNA_helicase_ATP-dep_RecQ"/>
</dbReference>
<evidence type="ECO:0000256" key="5">
    <source>
        <dbReference type="ARBA" id="ARBA00022806"/>
    </source>
</evidence>
<dbReference type="GO" id="GO:0046872">
    <property type="term" value="F:metal ion binding"/>
    <property type="evidence" value="ECO:0007669"/>
    <property type="project" value="UniProtKB-KW"/>
</dbReference>
<dbReference type="CDD" id="cd17920">
    <property type="entry name" value="DEXHc_RecQ"/>
    <property type="match status" value="1"/>
</dbReference>
<keyword evidence="2" id="KW-0479">Metal-binding</keyword>
<accession>A0A1A6B6N7</accession>
<dbReference type="GO" id="GO:0043138">
    <property type="term" value="F:3'-5' DNA helicase activity"/>
    <property type="evidence" value="ECO:0007669"/>
    <property type="project" value="UniProtKB-EC"/>
</dbReference>
<dbReference type="GO" id="GO:0005737">
    <property type="term" value="C:cytoplasm"/>
    <property type="evidence" value="ECO:0007669"/>
    <property type="project" value="TreeGrafter"/>
</dbReference>
<dbReference type="InterPro" id="IPR036388">
    <property type="entry name" value="WH-like_DNA-bd_sf"/>
</dbReference>
<organism evidence="15 17">
    <name type="scientific">Mycobacterium gordonae</name>
    <dbReference type="NCBI Taxonomy" id="1778"/>
    <lineage>
        <taxon>Bacteria</taxon>
        <taxon>Bacillati</taxon>
        <taxon>Actinomycetota</taxon>
        <taxon>Actinomycetes</taxon>
        <taxon>Mycobacteriales</taxon>
        <taxon>Mycobacteriaceae</taxon>
        <taxon>Mycobacterium</taxon>
    </lineage>
</organism>
<dbReference type="InterPro" id="IPR027417">
    <property type="entry name" value="P-loop_NTPase"/>
</dbReference>
<evidence type="ECO:0000256" key="9">
    <source>
        <dbReference type="ARBA" id="ARBA00034617"/>
    </source>
</evidence>
<dbReference type="NCBIfam" id="TIGR00614">
    <property type="entry name" value="recQ_fam"/>
    <property type="match status" value="1"/>
</dbReference>
<keyword evidence="6" id="KW-0067">ATP-binding</keyword>
<evidence type="ECO:0000256" key="8">
    <source>
        <dbReference type="ARBA" id="ARBA00023235"/>
    </source>
</evidence>
<reference evidence="16 18" key="1">
    <citation type="submission" date="2016-01" db="EMBL/GenBank/DDBJ databases">
        <title>The new phylogeny of the genus Mycobacterium.</title>
        <authorList>
            <person name="Tarcisio F."/>
            <person name="Conor M."/>
            <person name="Antonella G."/>
            <person name="Elisabetta G."/>
            <person name="Giulia F.S."/>
            <person name="Sara T."/>
            <person name="Anna F."/>
            <person name="Clotilde B."/>
            <person name="Roberto B."/>
            <person name="Veronica D.S."/>
            <person name="Fabio R."/>
            <person name="Monica P."/>
            <person name="Olivier J."/>
            <person name="Enrico T."/>
            <person name="Nicola S."/>
        </authorList>
    </citation>
    <scope>NUCLEOTIDE SEQUENCE [LARGE SCALE GENOMIC DNA]</scope>
    <source>
        <strain evidence="16 18">DSM 44160</strain>
    </source>
</reference>
<dbReference type="Pfam" id="PF00270">
    <property type="entry name" value="DEAD"/>
    <property type="match status" value="1"/>
</dbReference>
<comment type="catalytic activity">
    <reaction evidence="9">
        <text>Couples ATP hydrolysis with the unwinding of duplex DNA by translocating in the 3'-5' direction.</text>
        <dbReference type="EC" id="5.6.2.4"/>
    </reaction>
</comment>
<keyword evidence="8" id="KW-0413">Isomerase</keyword>
<dbReference type="Pfam" id="PF00271">
    <property type="entry name" value="Helicase_C"/>
    <property type="match status" value="1"/>
</dbReference>
<proteinExistence type="inferred from homology"/>
<dbReference type="PANTHER" id="PTHR13710:SF105">
    <property type="entry name" value="ATP-DEPENDENT DNA HELICASE Q1"/>
    <property type="match status" value="1"/>
</dbReference>
<reference evidence="15 17" key="2">
    <citation type="submission" date="2016-06" db="EMBL/GenBank/DDBJ databases">
        <authorList>
            <person name="Kjaerup R.B."/>
            <person name="Dalgaard T.S."/>
            <person name="Juul-Madsen H.R."/>
        </authorList>
    </citation>
    <scope>NUCLEOTIDE SEQUENCE [LARGE SCALE GENOMIC DNA]</scope>
    <source>
        <strain evidence="15 17">1245752.6</strain>
    </source>
</reference>
<sequence>MNGSASRTRELDAVASSHFGWDQLTEHQREGMRAVLHGRDLLAVMPTGSGKSAIYQVPSLLTGGATLVVSPLLALQEDQITAIGESGAGRAVAINSALRAAQRRQSWQAIESGSADFIFISPEQLANDEVVGLLRRSRLSLLVVDEAHCVSAWGHDFRPDYRRLADVFRQLGESIPVAALTATASVVVRRDIVGRLGLCEPAVVIGGFDRPTLRLIVERYLDEENKRSAVVDWVAALQGPGLLYTATRKDAESYAKSLREKGIAAAFYHAGMSAAQREEVHAGFRDDVYEVVAATSAFGMGIDKPNVRFVAHASIPDSLDTYYQQIGRAGRDGAQAHALLFYRPEDLGLARFFTAGRPDEQLLRTVFGVLDPTQPTKLKDLRNELSVPGRRLTSAVNVLEEAGAVRSTRKGFVRTTASADAAVAAALEMTELRERVDLSRVEMMRGYAETYSCRRISLLSYFGEYLDNPCGNCDRCLAAERLDDVSTERPAYRVGTAVRHSQWGPGMVIGGDRERVTVLFDDFGYRTLSLDAVRDKGLLEVAETDPAAS</sequence>
<dbReference type="SMART" id="SM00487">
    <property type="entry name" value="DEXDc"/>
    <property type="match status" value="1"/>
</dbReference>
<evidence type="ECO:0000256" key="3">
    <source>
        <dbReference type="ARBA" id="ARBA00022741"/>
    </source>
</evidence>
<evidence type="ECO:0000313" key="16">
    <source>
        <dbReference type="EMBL" id="ORV72928.1"/>
    </source>
</evidence>
<evidence type="ECO:0000256" key="4">
    <source>
        <dbReference type="ARBA" id="ARBA00022801"/>
    </source>
</evidence>
<dbReference type="GO" id="GO:0003677">
    <property type="term" value="F:DNA binding"/>
    <property type="evidence" value="ECO:0007669"/>
    <property type="project" value="UniProtKB-KW"/>
</dbReference>
<keyword evidence="3" id="KW-0547">Nucleotide-binding</keyword>
<dbReference type="Proteomes" id="UP000093757">
    <property type="component" value="Unassembled WGS sequence"/>
</dbReference>
<comment type="caution">
    <text evidence="15">The sequence shown here is derived from an EMBL/GenBank/DDBJ whole genome shotgun (WGS) entry which is preliminary data.</text>
</comment>
<keyword evidence="4" id="KW-0378">Hydrolase</keyword>
<evidence type="ECO:0000313" key="15">
    <source>
        <dbReference type="EMBL" id="OBR97982.1"/>
    </source>
</evidence>
<dbReference type="PROSITE" id="PS51192">
    <property type="entry name" value="HELICASE_ATP_BIND_1"/>
    <property type="match status" value="1"/>
</dbReference>
<gene>
    <name evidence="15" type="ORF">A9W98_04420</name>
    <name evidence="16" type="ORF">AWC08_02675</name>
</gene>
<evidence type="ECO:0000313" key="18">
    <source>
        <dbReference type="Proteomes" id="UP000193928"/>
    </source>
</evidence>
<dbReference type="SUPFAM" id="SSF52540">
    <property type="entry name" value="P-loop containing nucleoside triphosphate hydrolases"/>
    <property type="match status" value="1"/>
</dbReference>
<dbReference type="GO" id="GO:0006281">
    <property type="term" value="P:DNA repair"/>
    <property type="evidence" value="ECO:0007669"/>
    <property type="project" value="TreeGrafter"/>
</dbReference>
<feature type="domain" description="Helicase C-terminal" evidence="14">
    <location>
        <begin position="229"/>
        <end position="382"/>
    </location>
</feature>
<feature type="domain" description="Helicase ATP-binding" evidence="13">
    <location>
        <begin position="32"/>
        <end position="202"/>
    </location>
</feature>
<comment type="similarity">
    <text evidence="1">Belongs to the helicase family. RecQ subfamily.</text>
</comment>
<evidence type="ECO:0000313" key="17">
    <source>
        <dbReference type="Proteomes" id="UP000093757"/>
    </source>
</evidence>
<evidence type="ECO:0000256" key="6">
    <source>
        <dbReference type="ARBA" id="ARBA00022840"/>
    </source>
</evidence>
<dbReference type="SMART" id="SM00490">
    <property type="entry name" value="HELICc"/>
    <property type="match status" value="1"/>
</dbReference>
<dbReference type="InterPro" id="IPR011545">
    <property type="entry name" value="DEAD/DEAH_box_helicase_dom"/>
</dbReference>
<dbReference type="Gene3D" id="3.40.50.300">
    <property type="entry name" value="P-loop containing nucleotide triphosphate hydrolases"/>
    <property type="match status" value="2"/>
</dbReference>
<dbReference type="InterPro" id="IPR032284">
    <property type="entry name" value="RecQ_Zn-bd"/>
</dbReference>
<dbReference type="PROSITE" id="PS51194">
    <property type="entry name" value="HELICASE_CTER"/>
    <property type="match status" value="1"/>
</dbReference>
<dbReference type="EC" id="5.6.2.4" evidence="10"/>
<dbReference type="PANTHER" id="PTHR13710">
    <property type="entry name" value="DNA HELICASE RECQ FAMILY MEMBER"/>
    <property type="match status" value="1"/>
</dbReference>
<keyword evidence="5" id="KW-0347">Helicase</keyword>
<dbReference type="PROSITE" id="PS00690">
    <property type="entry name" value="DEAH_ATP_HELICASE"/>
    <property type="match status" value="1"/>
</dbReference>
<keyword evidence="18" id="KW-1185">Reference proteome</keyword>
<evidence type="ECO:0000256" key="10">
    <source>
        <dbReference type="ARBA" id="ARBA00034808"/>
    </source>
</evidence>
<evidence type="ECO:0000256" key="2">
    <source>
        <dbReference type="ARBA" id="ARBA00022723"/>
    </source>
</evidence>
<dbReference type="GO" id="GO:0006310">
    <property type="term" value="P:DNA recombination"/>
    <property type="evidence" value="ECO:0007669"/>
    <property type="project" value="InterPro"/>
</dbReference>
<dbReference type="InterPro" id="IPR002464">
    <property type="entry name" value="DNA/RNA_helicase_DEAH_CS"/>
</dbReference>
<dbReference type="AlphaFoldDB" id="A0A1A6B6N7"/>
<keyword evidence="7" id="KW-0238">DNA-binding</keyword>
<evidence type="ECO:0000259" key="14">
    <source>
        <dbReference type="PROSITE" id="PS51194"/>
    </source>
</evidence>